<dbReference type="SUPFAM" id="SSF46785">
    <property type="entry name" value="Winged helix' DNA-binding domain"/>
    <property type="match status" value="1"/>
</dbReference>
<dbReference type="AlphaFoldDB" id="A0AAV3UNB2"/>
<name>A0AAV3UNB2_9EURY</name>
<evidence type="ECO:0000313" key="2">
    <source>
        <dbReference type="EMBL" id="GAA5060095.1"/>
    </source>
</evidence>
<sequence length="108" mass="12391">MKPVNTVHQPLSVDTACALLAHQHRRVILEHLQKTERGTATLSELTTSIQTQGDEIESAQQGRSVLLHQHLPKLADHGLIDYDHRSETVRYRDDSQIERLLELGRFYK</sequence>
<evidence type="ECO:0000259" key="1">
    <source>
        <dbReference type="Pfam" id="PF24035"/>
    </source>
</evidence>
<organism evidence="2 3">
    <name type="scientific">Haladaptatus pallidirubidus</name>
    <dbReference type="NCBI Taxonomy" id="1008152"/>
    <lineage>
        <taxon>Archaea</taxon>
        <taxon>Methanobacteriati</taxon>
        <taxon>Methanobacteriota</taxon>
        <taxon>Stenosarchaea group</taxon>
        <taxon>Halobacteria</taxon>
        <taxon>Halobacteriales</taxon>
        <taxon>Haladaptataceae</taxon>
        <taxon>Haladaptatus</taxon>
    </lineage>
</organism>
<dbReference type="RefSeq" id="WP_227773452.1">
    <property type="nucleotide sequence ID" value="NZ_BAABKX010000018.1"/>
</dbReference>
<proteinExistence type="predicted"/>
<keyword evidence="3" id="KW-1185">Reference proteome</keyword>
<protein>
    <recommendedName>
        <fullName evidence="1">DUF7344 domain-containing protein</fullName>
    </recommendedName>
</protein>
<comment type="caution">
    <text evidence="2">The sequence shown here is derived from an EMBL/GenBank/DDBJ whole genome shotgun (WGS) entry which is preliminary data.</text>
</comment>
<dbReference type="EMBL" id="BAABKX010000018">
    <property type="protein sequence ID" value="GAA5060095.1"/>
    <property type="molecule type" value="Genomic_DNA"/>
</dbReference>
<gene>
    <name evidence="2" type="ORF">GCM10025751_44860</name>
</gene>
<feature type="domain" description="DUF7344" evidence="1">
    <location>
        <begin position="18"/>
        <end position="90"/>
    </location>
</feature>
<evidence type="ECO:0000313" key="3">
    <source>
        <dbReference type="Proteomes" id="UP001501729"/>
    </source>
</evidence>
<dbReference type="Proteomes" id="UP001501729">
    <property type="component" value="Unassembled WGS sequence"/>
</dbReference>
<dbReference type="InterPro" id="IPR036388">
    <property type="entry name" value="WH-like_DNA-bd_sf"/>
</dbReference>
<reference evidence="2 3" key="1">
    <citation type="journal article" date="2019" name="Int. J. Syst. Evol. Microbiol.">
        <title>The Global Catalogue of Microorganisms (GCM) 10K type strain sequencing project: providing services to taxonomists for standard genome sequencing and annotation.</title>
        <authorList>
            <consortium name="The Broad Institute Genomics Platform"/>
            <consortium name="The Broad Institute Genome Sequencing Center for Infectious Disease"/>
            <person name="Wu L."/>
            <person name="Ma J."/>
        </authorList>
    </citation>
    <scope>NUCLEOTIDE SEQUENCE [LARGE SCALE GENOMIC DNA]</scope>
    <source>
        <strain evidence="2 3">JCM 17504</strain>
    </source>
</reference>
<accession>A0AAV3UNB2</accession>
<dbReference type="InterPro" id="IPR036390">
    <property type="entry name" value="WH_DNA-bd_sf"/>
</dbReference>
<dbReference type="GeneID" id="68613650"/>
<dbReference type="Gene3D" id="1.10.10.10">
    <property type="entry name" value="Winged helix-like DNA-binding domain superfamily/Winged helix DNA-binding domain"/>
    <property type="match status" value="1"/>
</dbReference>
<dbReference type="Pfam" id="PF24035">
    <property type="entry name" value="DUF7344"/>
    <property type="match status" value="1"/>
</dbReference>
<dbReference type="InterPro" id="IPR055768">
    <property type="entry name" value="DUF7344"/>
</dbReference>